<gene>
    <name evidence="4" type="ORF">EV139_2759</name>
</gene>
<dbReference type="Gene3D" id="2.70.70.10">
    <property type="entry name" value="Glucose Permease (Domain IIA)"/>
    <property type="match status" value="1"/>
</dbReference>
<comment type="caution">
    <text evidence="4">The sequence shown here is derived from an EMBL/GenBank/DDBJ whole genome shotgun (WGS) entry which is preliminary data.</text>
</comment>
<keyword evidence="2" id="KW-0472">Membrane</keyword>
<protein>
    <submittedName>
        <fullName evidence="4">Murein DD-endopeptidase MepM/ murein hydrolase activator NlpD</fullName>
    </submittedName>
</protein>
<proteinExistence type="predicted"/>
<dbReference type="InterPro" id="IPR050570">
    <property type="entry name" value="Cell_wall_metabolism_enzyme"/>
</dbReference>
<feature type="domain" description="M23ase beta-sheet core" evidence="3">
    <location>
        <begin position="201"/>
        <end position="301"/>
    </location>
</feature>
<sequence length="333" mass="35129">MPDTPPDERTPFPSRRSLRTATGSVPHTSHTSPATEHAAAPAESDSDATALSTPRAREASATPAEPSAGASGYVRVPVREHVPASPLGPEPTTDRPRRTLRRRIATVAAAACVGALALPAAIPFIQETEEAEVSASEQRLFSEVSSEDLPASLSDITAVAVEEATPGSFTFREDALVNYPFTATVLLTDPFGYRTAPVAQFHDAQDFGAAAGTPIQAIADGTVLEAGFASDGCGFGLKLEHDIDDQTVTSRYCHMEDASHNYSVGDTLKMGDPVGKVGATGLAFGAHLHLAMRLDDEPIDPMPFLAKYSRIDRDTVPSSVPETPAAPTTRTLR</sequence>
<dbReference type="PANTHER" id="PTHR21666:SF270">
    <property type="entry name" value="MUREIN HYDROLASE ACTIVATOR ENVC"/>
    <property type="match status" value="1"/>
</dbReference>
<keyword evidence="4" id="KW-0378">Hydrolase</keyword>
<evidence type="ECO:0000259" key="3">
    <source>
        <dbReference type="Pfam" id="PF01551"/>
    </source>
</evidence>
<name>A0A4Q7TKT8_9MICO</name>
<dbReference type="CDD" id="cd12797">
    <property type="entry name" value="M23_peptidase"/>
    <property type="match status" value="1"/>
</dbReference>
<feature type="compositionally biased region" description="Basic and acidic residues" evidence="1">
    <location>
        <begin position="1"/>
        <end position="10"/>
    </location>
</feature>
<evidence type="ECO:0000313" key="4">
    <source>
        <dbReference type="EMBL" id="RZT61013.1"/>
    </source>
</evidence>
<dbReference type="RefSeq" id="WP_130455078.1">
    <property type="nucleotide sequence ID" value="NZ_QYAG01000003.1"/>
</dbReference>
<dbReference type="Pfam" id="PF01551">
    <property type="entry name" value="Peptidase_M23"/>
    <property type="match status" value="1"/>
</dbReference>
<keyword evidence="5" id="KW-1185">Reference proteome</keyword>
<feature type="compositionally biased region" description="Polar residues" evidence="1">
    <location>
        <begin position="19"/>
        <end position="34"/>
    </location>
</feature>
<evidence type="ECO:0000313" key="5">
    <source>
        <dbReference type="Proteomes" id="UP000291832"/>
    </source>
</evidence>
<dbReference type="OrthoDB" id="1099523at2"/>
<keyword evidence="2" id="KW-0812">Transmembrane</keyword>
<dbReference type="InterPro" id="IPR011055">
    <property type="entry name" value="Dup_hybrid_motif"/>
</dbReference>
<dbReference type="InterPro" id="IPR016047">
    <property type="entry name" value="M23ase_b-sheet_dom"/>
</dbReference>
<feature type="region of interest" description="Disordered" evidence="1">
    <location>
        <begin position="1"/>
        <end position="75"/>
    </location>
</feature>
<keyword evidence="2" id="KW-1133">Transmembrane helix</keyword>
<reference evidence="4 5" key="1">
    <citation type="journal article" date="2015" name="Stand. Genomic Sci.">
        <title>Genomic Encyclopedia of Bacterial and Archaeal Type Strains, Phase III: the genomes of soil and plant-associated and newly described type strains.</title>
        <authorList>
            <person name="Whitman W.B."/>
            <person name="Woyke T."/>
            <person name="Klenk H.P."/>
            <person name="Zhou Y."/>
            <person name="Lilburn T.G."/>
            <person name="Beck B.J."/>
            <person name="De Vos P."/>
            <person name="Vandamme P."/>
            <person name="Eisen J.A."/>
            <person name="Garrity G."/>
            <person name="Hugenholtz P."/>
            <person name="Kyrpides N.C."/>
        </authorList>
    </citation>
    <scope>NUCLEOTIDE SEQUENCE [LARGE SCALE GENOMIC DNA]</scope>
    <source>
        <strain evidence="4 5">RF6</strain>
    </source>
</reference>
<dbReference type="EMBL" id="SHKI01000007">
    <property type="protein sequence ID" value="RZT61013.1"/>
    <property type="molecule type" value="Genomic_DNA"/>
</dbReference>
<evidence type="ECO:0000256" key="2">
    <source>
        <dbReference type="SAM" id="Phobius"/>
    </source>
</evidence>
<dbReference type="PANTHER" id="PTHR21666">
    <property type="entry name" value="PEPTIDASE-RELATED"/>
    <property type="match status" value="1"/>
</dbReference>
<feature type="transmembrane region" description="Helical" evidence="2">
    <location>
        <begin position="104"/>
        <end position="125"/>
    </location>
</feature>
<accession>A0A4Q7TKT8</accession>
<dbReference type="SUPFAM" id="SSF51261">
    <property type="entry name" value="Duplicated hybrid motif"/>
    <property type="match status" value="1"/>
</dbReference>
<evidence type="ECO:0000256" key="1">
    <source>
        <dbReference type="SAM" id="MobiDB-lite"/>
    </source>
</evidence>
<organism evidence="4 5">
    <name type="scientific">Leucobacter luti</name>
    <dbReference type="NCBI Taxonomy" id="340320"/>
    <lineage>
        <taxon>Bacteria</taxon>
        <taxon>Bacillati</taxon>
        <taxon>Actinomycetota</taxon>
        <taxon>Actinomycetes</taxon>
        <taxon>Micrococcales</taxon>
        <taxon>Microbacteriaceae</taxon>
        <taxon>Leucobacter</taxon>
    </lineage>
</organism>
<dbReference type="Proteomes" id="UP000291832">
    <property type="component" value="Unassembled WGS sequence"/>
</dbReference>
<dbReference type="AlphaFoldDB" id="A0A4Q7TKT8"/>
<dbReference type="GO" id="GO:0004222">
    <property type="term" value="F:metalloendopeptidase activity"/>
    <property type="evidence" value="ECO:0007669"/>
    <property type="project" value="TreeGrafter"/>
</dbReference>